<dbReference type="EMBL" id="LAZR01022057">
    <property type="protein sequence ID" value="KKL83186.1"/>
    <property type="molecule type" value="Genomic_DNA"/>
</dbReference>
<organism evidence="1">
    <name type="scientific">marine sediment metagenome</name>
    <dbReference type="NCBI Taxonomy" id="412755"/>
    <lineage>
        <taxon>unclassified sequences</taxon>
        <taxon>metagenomes</taxon>
        <taxon>ecological metagenomes</taxon>
    </lineage>
</organism>
<accession>A0A0F9FY42</accession>
<sequence>MSKDIKLRKKYNLIYDGKNSGSLVKAQKK</sequence>
<evidence type="ECO:0000313" key="1">
    <source>
        <dbReference type="EMBL" id="KKL83186.1"/>
    </source>
</evidence>
<proteinExistence type="predicted"/>
<name>A0A0F9FY42_9ZZZZ</name>
<gene>
    <name evidence="1" type="ORF">LCGC14_1977290</name>
</gene>
<reference evidence="1" key="1">
    <citation type="journal article" date="2015" name="Nature">
        <title>Complex archaea that bridge the gap between prokaryotes and eukaryotes.</title>
        <authorList>
            <person name="Spang A."/>
            <person name="Saw J.H."/>
            <person name="Jorgensen S.L."/>
            <person name="Zaremba-Niedzwiedzka K."/>
            <person name="Martijn J."/>
            <person name="Lind A.E."/>
            <person name="van Eijk R."/>
            <person name="Schleper C."/>
            <person name="Guy L."/>
            <person name="Ettema T.J."/>
        </authorList>
    </citation>
    <scope>NUCLEOTIDE SEQUENCE</scope>
</reference>
<protein>
    <submittedName>
        <fullName evidence="1">Uncharacterized protein</fullName>
    </submittedName>
</protein>
<dbReference type="AlphaFoldDB" id="A0A0F9FY42"/>
<comment type="caution">
    <text evidence="1">The sequence shown here is derived from an EMBL/GenBank/DDBJ whole genome shotgun (WGS) entry which is preliminary data.</text>
</comment>